<protein>
    <submittedName>
        <fullName evidence="1">Uncharacterized protein</fullName>
    </submittedName>
</protein>
<comment type="caution">
    <text evidence="1">The sequence shown here is derived from an EMBL/GenBank/DDBJ whole genome shotgun (WGS) entry which is preliminary data.</text>
</comment>
<organism evidence="1 2">
    <name type="scientific">Mytilus galloprovincialis</name>
    <name type="common">Mediterranean mussel</name>
    <dbReference type="NCBI Taxonomy" id="29158"/>
    <lineage>
        <taxon>Eukaryota</taxon>
        <taxon>Metazoa</taxon>
        <taxon>Spiralia</taxon>
        <taxon>Lophotrochozoa</taxon>
        <taxon>Mollusca</taxon>
        <taxon>Bivalvia</taxon>
        <taxon>Autobranchia</taxon>
        <taxon>Pteriomorphia</taxon>
        <taxon>Mytilida</taxon>
        <taxon>Mytiloidea</taxon>
        <taxon>Mytilidae</taxon>
        <taxon>Mytilinae</taxon>
        <taxon>Mytilus</taxon>
    </lineage>
</organism>
<dbReference type="Proteomes" id="UP000596742">
    <property type="component" value="Unassembled WGS sequence"/>
</dbReference>
<proteinExistence type="predicted"/>
<accession>A0A8B6BYK5</accession>
<evidence type="ECO:0000313" key="2">
    <source>
        <dbReference type="Proteomes" id="UP000596742"/>
    </source>
</evidence>
<evidence type="ECO:0000313" key="1">
    <source>
        <dbReference type="EMBL" id="VDH97530.1"/>
    </source>
</evidence>
<keyword evidence="2" id="KW-1185">Reference proteome</keyword>
<sequence>MDGVETHKNSLLITAGQLPWMGLNLQQTTSLLILDRVPSTMDGVELTTNNLTVDNLTGFHLPWMGFHLHGWVELKQTTSHGLDRVPSTMDGVELTTNNLTVDNLTEFHLPWMGLNSQQTTSLLIT</sequence>
<name>A0A8B6BYK5_MYTGA</name>
<gene>
    <name evidence="1" type="ORF">MGAL_10B090942</name>
</gene>
<reference evidence="1" key="1">
    <citation type="submission" date="2018-11" db="EMBL/GenBank/DDBJ databases">
        <authorList>
            <person name="Alioto T."/>
            <person name="Alioto T."/>
        </authorList>
    </citation>
    <scope>NUCLEOTIDE SEQUENCE</scope>
</reference>
<dbReference type="AlphaFoldDB" id="A0A8B6BYK5"/>
<dbReference type="EMBL" id="UYJE01000905">
    <property type="protein sequence ID" value="VDH97530.1"/>
    <property type="molecule type" value="Genomic_DNA"/>
</dbReference>